<evidence type="ECO:0000313" key="1">
    <source>
        <dbReference type="EMBL" id="MFC4375388.1"/>
    </source>
</evidence>
<dbReference type="Pfam" id="PF12079">
    <property type="entry name" value="DUF3558"/>
    <property type="match status" value="1"/>
</dbReference>
<sequence length="167" mass="17291">MVAGAVVGAVVGCDDDSSGKPVATSSAAAPVLWDPCSEISDEVIRAAGADPATEESGIGGVHQSGWEMCTWMGDTYSVAVFSTGRTVAEFEQKPGQVDFQDVTIGGRAGRQFRVEGASKDLRCDVLFAARQGVVQISILNRASLTGIDGPCLSAERAGEVLVPTFPI</sequence>
<dbReference type="EMBL" id="JBHSDL010000014">
    <property type="protein sequence ID" value="MFC4375388.1"/>
    <property type="molecule type" value="Genomic_DNA"/>
</dbReference>
<keyword evidence="2" id="KW-1185">Reference proteome</keyword>
<reference evidence="2" key="1">
    <citation type="journal article" date="2019" name="Int. J. Syst. Evol. Microbiol.">
        <title>The Global Catalogue of Microorganisms (GCM) 10K type strain sequencing project: providing services to taxonomists for standard genome sequencing and annotation.</title>
        <authorList>
            <consortium name="The Broad Institute Genomics Platform"/>
            <consortium name="The Broad Institute Genome Sequencing Center for Infectious Disease"/>
            <person name="Wu L."/>
            <person name="Ma J."/>
        </authorList>
    </citation>
    <scope>NUCLEOTIDE SEQUENCE [LARGE SCALE GENOMIC DNA]</scope>
    <source>
        <strain evidence="2">IBRC-M 10490</strain>
    </source>
</reference>
<comment type="caution">
    <text evidence="1">The sequence shown here is derived from an EMBL/GenBank/DDBJ whole genome shotgun (WGS) entry which is preliminary data.</text>
</comment>
<proteinExistence type="predicted"/>
<protein>
    <submittedName>
        <fullName evidence="1">DUF3558 domain-containing protein</fullName>
    </submittedName>
</protein>
<gene>
    <name evidence="1" type="ORF">ACFO5K_14905</name>
</gene>
<dbReference type="InterPro" id="IPR024520">
    <property type="entry name" value="DUF3558"/>
</dbReference>
<accession>A0ABV8VH66</accession>
<organism evidence="1 2">
    <name type="scientific">Nocardia halotolerans</name>
    <dbReference type="NCBI Taxonomy" id="1755878"/>
    <lineage>
        <taxon>Bacteria</taxon>
        <taxon>Bacillati</taxon>
        <taxon>Actinomycetota</taxon>
        <taxon>Actinomycetes</taxon>
        <taxon>Mycobacteriales</taxon>
        <taxon>Nocardiaceae</taxon>
        <taxon>Nocardia</taxon>
    </lineage>
</organism>
<name>A0ABV8VH66_9NOCA</name>
<dbReference type="Proteomes" id="UP001595844">
    <property type="component" value="Unassembled WGS sequence"/>
</dbReference>
<evidence type="ECO:0000313" key="2">
    <source>
        <dbReference type="Proteomes" id="UP001595844"/>
    </source>
</evidence>
<dbReference type="RefSeq" id="WP_378563862.1">
    <property type="nucleotide sequence ID" value="NZ_JBHSDL010000014.1"/>
</dbReference>